<keyword evidence="3" id="KW-1185">Reference proteome</keyword>
<dbReference type="EMBL" id="FQVQ01000005">
    <property type="protein sequence ID" value="SHF22196.1"/>
    <property type="molecule type" value="Genomic_DNA"/>
</dbReference>
<dbReference type="RefSeq" id="WP_143161729.1">
    <property type="nucleotide sequence ID" value="NZ_FQVQ01000005.1"/>
</dbReference>
<dbReference type="Proteomes" id="UP000184147">
    <property type="component" value="Unassembled WGS sequence"/>
</dbReference>
<protein>
    <submittedName>
        <fullName evidence="2">Uncharacterized protein</fullName>
    </submittedName>
</protein>
<name>A0A1M4ZX42_9FLAO</name>
<organism evidence="2 3">
    <name type="scientific">Flavobacterium fontis</name>
    <dbReference type="NCBI Taxonomy" id="1124188"/>
    <lineage>
        <taxon>Bacteria</taxon>
        <taxon>Pseudomonadati</taxon>
        <taxon>Bacteroidota</taxon>
        <taxon>Flavobacteriia</taxon>
        <taxon>Flavobacteriales</taxon>
        <taxon>Flavobacteriaceae</taxon>
        <taxon>Flavobacterium</taxon>
    </lineage>
</organism>
<accession>A0A1M4ZX42</accession>
<evidence type="ECO:0000313" key="2">
    <source>
        <dbReference type="EMBL" id="SHF22196.1"/>
    </source>
</evidence>
<reference evidence="2 3" key="1">
    <citation type="submission" date="2016-11" db="EMBL/GenBank/DDBJ databases">
        <authorList>
            <person name="Jaros S."/>
            <person name="Januszkiewicz K."/>
            <person name="Wedrychowicz H."/>
        </authorList>
    </citation>
    <scope>NUCLEOTIDE SEQUENCE [LARGE SCALE GENOMIC DNA]</scope>
    <source>
        <strain evidence="2 3">DSM 25660</strain>
    </source>
</reference>
<evidence type="ECO:0000256" key="1">
    <source>
        <dbReference type="SAM" id="SignalP"/>
    </source>
</evidence>
<keyword evidence="1" id="KW-0732">Signal</keyword>
<feature type="signal peptide" evidence="1">
    <location>
        <begin position="1"/>
        <end position="20"/>
    </location>
</feature>
<dbReference type="OrthoDB" id="1356195at2"/>
<feature type="chain" id="PRO_5012883557" evidence="1">
    <location>
        <begin position="21"/>
        <end position="185"/>
    </location>
</feature>
<gene>
    <name evidence="2" type="ORF">SAMN05444377_10547</name>
</gene>
<evidence type="ECO:0000313" key="3">
    <source>
        <dbReference type="Proteomes" id="UP000184147"/>
    </source>
</evidence>
<dbReference type="AlphaFoldDB" id="A0A1M4ZX42"/>
<dbReference type="STRING" id="1124188.SAMN05444377_10547"/>
<sequence>MRSGIVYIVFLWCASVWSQAATESMKTTNEQSLKQVFAAPVLQAYQENSDIKIQELFFYLQQLTQPGLEPSLRHEMETACLALFVNEETLVVDLTSPTPTLLPIATLLQKLAQSAPIQITVSERVKYNTVTYRSWTCGYTIGCVQNGSSREYAISQIVFFQLLPQQFGAHQQQTYQYRLGAMELR</sequence>
<proteinExistence type="predicted"/>